<feature type="transmembrane region" description="Helical" evidence="6">
    <location>
        <begin position="383"/>
        <end position="409"/>
    </location>
</feature>
<dbReference type="Proteomes" id="UP001642484">
    <property type="component" value="Unassembled WGS sequence"/>
</dbReference>
<feature type="transmembrane region" description="Helical" evidence="6">
    <location>
        <begin position="139"/>
        <end position="159"/>
    </location>
</feature>
<gene>
    <name evidence="7" type="ORF">CCMP2556_LOCUS43879</name>
</gene>
<feature type="region of interest" description="Disordered" evidence="5">
    <location>
        <begin position="91"/>
        <end position="118"/>
    </location>
</feature>
<dbReference type="InterPro" id="IPR036259">
    <property type="entry name" value="MFS_trans_sf"/>
</dbReference>
<proteinExistence type="predicted"/>
<dbReference type="SUPFAM" id="SSF103473">
    <property type="entry name" value="MFS general substrate transporter"/>
    <property type="match status" value="1"/>
</dbReference>
<feature type="transmembrane region" description="Helical" evidence="6">
    <location>
        <begin position="355"/>
        <end position="377"/>
    </location>
</feature>
<comment type="subcellular location">
    <subcellularLocation>
        <location evidence="1">Membrane</location>
        <topology evidence="1">Multi-pass membrane protein</topology>
    </subcellularLocation>
</comment>
<feature type="transmembrane region" description="Helical" evidence="6">
    <location>
        <begin position="513"/>
        <end position="534"/>
    </location>
</feature>
<dbReference type="InterPro" id="IPR051068">
    <property type="entry name" value="MFS_Domain-Containing_Protein"/>
</dbReference>
<sequence>MTDIMTQNHCSRTARHGLRSKSNTLGICMRRDQLLIVLGATTASCAVPRCATQVRMSPFRVKTTDHIIEPECHCSHLLAMLVTCTETQISSSPTPTSYGTRTSSSPVSTLQRGLTLRSGKEEQDVQALQERMPPCMSLALLYILIFLLVLNVEIVVPTADDYATRLGASETFSGLVIALTPFWQGILGIPMNYTMLRHGVPMKSIIIIMVAGSVLGNVLYAMAGLMHSKLVILAARTMVGICQCQLAGPIYIAWTVGVKKRTKVLFMYSTMTAVAFCCAPLIAALLEIFVKELRIEDLVLNSDTIPGWFMAMLYFIYLLLVVFFFEDVADPQVSSPTPPEPAEGEPQEKFWKPGLLTCLLASFLSPTTSTMCIVFFVKLAEKTWSLSVSATGFYLAAAMGVVALMSFASSAVTPYVEDRKGLLITSLCACVSATLTFHIGHSWDTASVVVFILGFLLMQSCSGVVKNYGYALVPKIVAPEYKDNAGFANMVVIQLGRGLGAQLGAVFNTTTFAASQVGSYFVLAVLAACFTGQLKQHAKAM</sequence>
<feature type="compositionally biased region" description="Polar residues" evidence="5">
    <location>
        <begin position="91"/>
        <end position="112"/>
    </location>
</feature>
<evidence type="ECO:0000313" key="7">
    <source>
        <dbReference type="EMBL" id="CAK9091538.1"/>
    </source>
</evidence>
<dbReference type="EMBL" id="CAXAMN010024984">
    <property type="protein sequence ID" value="CAK9091538.1"/>
    <property type="molecule type" value="Genomic_DNA"/>
</dbReference>
<keyword evidence="8" id="KW-1185">Reference proteome</keyword>
<comment type="caution">
    <text evidence="7">The sequence shown here is derived from an EMBL/GenBank/DDBJ whole genome shotgun (WGS) entry which is preliminary data.</text>
</comment>
<name>A0ABP0QVG9_9DINO</name>
<keyword evidence="3 6" id="KW-1133">Transmembrane helix</keyword>
<reference evidence="7 8" key="1">
    <citation type="submission" date="2024-02" db="EMBL/GenBank/DDBJ databases">
        <authorList>
            <person name="Chen Y."/>
            <person name="Shah S."/>
            <person name="Dougan E. K."/>
            <person name="Thang M."/>
            <person name="Chan C."/>
        </authorList>
    </citation>
    <scope>NUCLEOTIDE SEQUENCE [LARGE SCALE GENOMIC DNA]</scope>
</reference>
<protein>
    <submittedName>
        <fullName evidence="7">Uncharacterized protein</fullName>
    </submittedName>
</protein>
<evidence type="ECO:0000256" key="3">
    <source>
        <dbReference type="ARBA" id="ARBA00022989"/>
    </source>
</evidence>
<keyword evidence="2 6" id="KW-0812">Transmembrane</keyword>
<feature type="transmembrane region" description="Helical" evidence="6">
    <location>
        <begin position="305"/>
        <end position="325"/>
    </location>
</feature>
<dbReference type="Gene3D" id="1.20.1250.20">
    <property type="entry name" value="MFS general substrate transporter like domains"/>
    <property type="match status" value="1"/>
</dbReference>
<evidence type="ECO:0000256" key="1">
    <source>
        <dbReference type="ARBA" id="ARBA00004141"/>
    </source>
</evidence>
<evidence type="ECO:0000256" key="4">
    <source>
        <dbReference type="ARBA" id="ARBA00023136"/>
    </source>
</evidence>
<dbReference type="PANTHER" id="PTHR23510">
    <property type="entry name" value="INNER MEMBRANE TRANSPORT PROTEIN YAJR"/>
    <property type="match status" value="1"/>
</dbReference>
<dbReference type="PANTHER" id="PTHR23510:SF64">
    <property type="entry name" value="INNER MEMBRANE TRANSPORT PROTEIN YAJR"/>
    <property type="match status" value="1"/>
</dbReference>
<evidence type="ECO:0000256" key="2">
    <source>
        <dbReference type="ARBA" id="ARBA00022692"/>
    </source>
</evidence>
<feature type="transmembrane region" description="Helical" evidence="6">
    <location>
        <begin position="205"/>
        <end position="225"/>
    </location>
</feature>
<feature type="transmembrane region" description="Helical" evidence="6">
    <location>
        <begin position="446"/>
        <end position="465"/>
    </location>
</feature>
<evidence type="ECO:0000313" key="8">
    <source>
        <dbReference type="Proteomes" id="UP001642484"/>
    </source>
</evidence>
<feature type="transmembrane region" description="Helical" evidence="6">
    <location>
        <begin position="171"/>
        <end position="193"/>
    </location>
</feature>
<accession>A0ABP0QVG9</accession>
<feature type="transmembrane region" description="Helical" evidence="6">
    <location>
        <begin position="231"/>
        <end position="253"/>
    </location>
</feature>
<feature type="transmembrane region" description="Helical" evidence="6">
    <location>
        <begin position="421"/>
        <end position="440"/>
    </location>
</feature>
<keyword evidence="4 6" id="KW-0472">Membrane</keyword>
<feature type="transmembrane region" description="Helical" evidence="6">
    <location>
        <begin position="265"/>
        <end position="285"/>
    </location>
</feature>
<evidence type="ECO:0000256" key="6">
    <source>
        <dbReference type="SAM" id="Phobius"/>
    </source>
</evidence>
<feature type="transmembrane region" description="Helical" evidence="6">
    <location>
        <begin position="486"/>
        <end position="507"/>
    </location>
</feature>
<organism evidence="7 8">
    <name type="scientific">Durusdinium trenchii</name>
    <dbReference type="NCBI Taxonomy" id="1381693"/>
    <lineage>
        <taxon>Eukaryota</taxon>
        <taxon>Sar</taxon>
        <taxon>Alveolata</taxon>
        <taxon>Dinophyceae</taxon>
        <taxon>Suessiales</taxon>
        <taxon>Symbiodiniaceae</taxon>
        <taxon>Durusdinium</taxon>
    </lineage>
</organism>
<evidence type="ECO:0000256" key="5">
    <source>
        <dbReference type="SAM" id="MobiDB-lite"/>
    </source>
</evidence>